<sequence length="468" mass="53037">MVFHCRCFSIHEYEYESRARSTTTQTFYSASSDFHPDSQAKASVFSNLPQKTSNLRVFTLAELKAATNNFCRDSKIGKGGVGIVYKGVIKSLEHPFHEIEVAVKYANGELQGHIEWVREVNVLGMVQHPNLVKLVGYCAEDDETSGTQRFLVYEFMSNRSVADHLSTCSKAPLSWSTRLKAAQDAARGLAYLHEGMDFQIIFGDVTSSNILLKDQWIAKLSDLGFARLGPEEGLTLVLNVVRGTVVYAAPEYTKTGHLTSMSLVMARDGDEADPFIKVFALLQKIGIEKIEEVSFAADPDNTWLNRCFAYVELQKKDAQIAYHKLQKTVFGKHCNIKVEWVELLVDPVEEEMHLIFKKVKLGKRQSQKRLQSSEREEARNKGSSSHQDSKKLNNTYTHIHSKSNYSLFYLFFLSINSHLLTSSFFLFKNPFHTSKTRSSHQLNHVPNIRKIQSFASLNCGCFSFSSFH</sequence>
<dbReference type="EMBL" id="CM042056">
    <property type="protein sequence ID" value="KAI3696741.1"/>
    <property type="molecule type" value="Genomic_DNA"/>
</dbReference>
<dbReference type="Proteomes" id="UP001055879">
    <property type="component" value="Linkage Group LG10"/>
</dbReference>
<proteinExistence type="predicted"/>
<evidence type="ECO:0000313" key="1">
    <source>
        <dbReference type="EMBL" id="KAI3696741.1"/>
    </source>
</evidence>
<gene>
    <name evidence="1" type="ORF">L6452_29258</name>
</gene>
<reference evidence="1 2" key="2">
    <citation type="journal article" date="2022" name="Mol. Ecol. Resour.">
        <title>The genomes of chicory, endive, great burdock and yacon provide insights into Asteraceae paleo-polyploidization history and plant inulin production.</title>
        <authorList>
            <person name="Fan W."/>
            <person name="Wang S."/>
            <person name="Wang H."/>
            <person name="Wang A."/>
            <person name="Jiang F."/>
            <person name="Liu H."/>
            <person name="Zhao H."/>
            <person name="Xu D."/>
            <person name="Zhang Y."/>
        </authorList>
    </citation>
    <scope>NUCLEOTIDE SEQUENCE [LARGE SCALE GENOMIC DNA]</scope>
    <source>
        <strain evidence="2">cv. Niubang</strain>
    </source>
</reference>
<keyword evidence="2" id="KW-1185">Reference proteome</keyword>
<organism evidence="1 2">
    <name type="scientific">Arctium lappa</name>
    <name type="common">Greater burdock</name>
    <name type="synonym">Lappa major</name>
    <dbReference type="NCBI Taxonomy" id="4217"/>
    <lineage>
        <taxon>Eukaryota</taxon>
        <taxon>Viridiplantae</taxon>
        <taxon>Streptophyta</taxon>
        <taxon>Embryophyta</taxon>
        <taxon>Tracheophyta</taxon>
        <taxon>Spermatophyta</taxon>
        <taxon>Magnoliopsida</taxon>
        <taxon>eudicotyledons</taxon>
        <taxon>Gunneridae</taxon>
        <taxon>Pentapetalae</taxon>
        <taxon>asterids</taxon>
        <taxon>campanulids</taxon>
        <taxon>Asterales</taxon>
        <taxon>Asteraceae</taxon>
        <taxon>Carduoideae</taxon>
        <taxon>Cardueae</taxon>
        <taxon>Arctiinae</taxon>
        <taxon>Arctium</taxon>
    </lineage>
</organism>
<protein>
    <submittedName>
        <fullName evidence="1">Uncharacterized protein</fullName>
    </submittedName>
</protein>
<accession>A0ACB8ZG94</accession>
<name>A0ACB8ZG94_ARCLA</name>
<reference evidence="2" key="1">
    <citation type="journal article" date="2022" name="Mol. Ecol. Resour.">
        <title>The genomes of chicory, endive, great burdock and yacon provide insights into Asteraceae palaeo-polyploidization history and plant inulin production.</title>
        <authorList>
            <person name="Fan W."/>
            <person name="Wang S."/>
            <person name="Wang H."/>
            <person name="Wang A."/>
            <person name="Jiang F."/>
            <person name="Liu H."/>
            <person name="Zhao H."/>
            <person name="Xu D."/>
            <person name="Zhang Y."/>
        </authorList>
    </citation>
    <scope>NUCLEOTIDE SEQUENCE [LARGE SCALE GENOMIC DNA]</scope>
    <source>
        <strain evidence="2">cv. Niubang</strain>
    </source>
</reference>
<comment type="caution">
    <text evidence="1">The sequence shown here is derived from an EMBL/GenBank/DDBJ whole genome shotgun (WGS) entry which is preliminary data.</text>
</comment>
<evidence type="ECO:0000313" key="2">
    <source>
        <dbReference type="Proteomes" id="UP001055879"/>
    </source>
</evidence>